<dbReference type="RefSeq" id="WP_079542577.1">
    <property type="nucleotide sequence ID" value="NZ_LT670844.1"/>
</dbReference>
<feature type="transmembrane region" description="Helical" evidence="1">
    <location>
        <begin position="55"/>
        <end position="75"/>
    </location>
</feature>
<dbReference type="Pfam" id="PF01757">
    <property type="entry name" value="Acyl_transf_3"/>
    <property type="match status" value="1"/>
</dbReference>
<dbReference type="InterPro" id="IPR002656">
    <property type="entry name" value="Acyl_transf_3_dom"/>
</dbReference>
<dbReference type="PANTHER" id="PTHR23028:SF53">
    <property type="entry name" value="ACYL_TRANSF_3 DOMAIN-CONTAINING PROTEIN"/>
    <property type="match status" value="1"/>
</dbReference>
<dbReference type="Proteomes" id="UP000189935">
    <property type="component" value="Chromosome I"/>
</dbReference>
<feature type="transmembrane region" description="Helical" evidence="1">
    <location>
        <begin position="193"/>
        <end position="212"/>
    </location>
</feature>
<gene>
    <name evidence="3" type="ORF">SAMN05444159_5198</name>
</gene>
<dbReference type="InterPro" id="IPR050879">
    <property type="entry name" value="Acyltransferase_3"/>
</dbReference>
<feature type="transmembrane region" description="Helical" evidence="1">
    <location>
        <begin position="138"/>
        <end position="161"/>
    </location>
</feature>
<feature type="transmembrane region" description="Helical" evidence="1">
    <location>
        <begin position="87"/>
        <end position="108"/>
    </location>
</feature>
<dbReference type="EMBL" id="LT670844">
    <property type="protein sequence ID" value="SHL17112.1"/>
    <property type="molecule type" value="Genomic_DNA"/>
</dbReference>
<dbReference type="GO" id="GO:0016020">
    <property type="term" value="C:membrane"/>
    <property type="evidence" value="ECO:0007669"/>
    <property type="project" value="TreeGrafter"/>
</dbReference>
<feature type="transmembrane region" description="Helical" evidence="1">
    <location>
        <begin position="254"/>
        <end position="274"/>
    </location>
</feature>
<feature type="transmembrane region" description="Helical" evidence="1">
    <location>
        <begin position="320"/>
        <end position="343"/>
    </location>
</feature>
<feature type="transmembrane region" description="Helical" evidence="1">
    <location>
        <begin position="168"/>
        <end position="187"/>
    </location>
</feature>
<name>A0A1M6YG39_9BRAD</name>
<proteinExistence type="predicted"/>
<dbReference type="AlphaFoldDB" id="A0A1M6YG39"/>
<reference evidence="3 4" key="1">
    <citation type="submission" date="2016-11" db="EMBL/GenBank/DDBJ databases">
        <authorList>
            <person name="Jaros S."/>
            <person name="Januszkiewicz K."/>
            <person name="Wedrychowicz H."/>
        </authorList>
    </citation>
    <scope>NUCLEOTIDE SEQUENCE [LARGE SCALE GENOMIC DNA]</scope>
    <source>
        <strain evidence="3 4">GAS499</strain>
    </source>
</reference>
<evidence type="ECO:0000313" key="4">
    <source>
        <dbReference type="Proteomes" id="UP000189935"/>
    </source>
</evidence>
<feature type="domain" description="Acyltransferase 3" evidence="2">
    <location>
        <begin position="20"/>
        <end position="331"/>
    </location>
</feature>
<keyword evidence="1" id="KW-0472">Membrane</keyword>
<feature type="transmembrane region" description="Helical" evidence="1">
    <location>
        <begin position="224"/>
        <end position="242"/>
    </location>
</feature>
<dbReference type="OrthoDB" id="9767863at2"/>
<keyword evidence="1" id="KW-1133">Transmembrane helix</keyword>
<dbReference type="PANTHER" id="PTHR23028">
    <property type="entry name" value="ACETYLTRANSFERASE"/>
    <property type="match status" value="1"/>
</dbReference>
<dbReference type="GO" id="GO:0000271">
    <property type="term" value="P:polysaccharide biosynthetic process"/>
    <property type="evidence" value="ECO:0007669"/>
    <property type="project" value="TreeGrafter"/>
</dbReference>
<feature type="transmembrane region" description="Helical" evidence="1">
    <location>
        <begin position="23"/>
        <end position="43"/>
    </location>
</feature>
<keyword evidence="1" id="KW-0812">Transmembrane</keyword>
<organism evidence="3 4">
    <name type="scientific">Bradyrhizobium lablabi</name>
    <dbReference type="NCBI Taxonomy" id="722472"/>
    <lineage>
        <taxon>Bacteria</taxon>
        <taxon>Pseudomonadati</taxon>
        <taxon>Pseudomonadota</taxon>
        <taxon>Alphaproteobacteria</taxon>
        <taxon>Hyphomicrobiales</taxon>
        <taxon>Nitrobacteraceae</taxon>
        <taxon>Bradyrhizobium</taxon>
    </lineage>
</organism>
<evidence type="ECO:0000256" key="1">
    <source>
        <dbReference type="SAM" id="Phobius"/>
    </source>
</evidence>
<protein>
    <submittedName>
        <fullName evidence="3">Exopolysaccharide production protein ExoZ</fullName>
    </submittedName>
</protein>
<evidence type="ECO:0000313" key="3">
    <source>
        <dbReference type="EMBL" id="SHL17112.1"/>
    </source>
</evidence>
<accession>A0A1M6YG39</accession>
<feature type="transmembrane region" description="Helical" evidence="1">
    <location>
        <begin position="286"/>
        <end position="308"/>
    </location>
</feature>
<dbReference type="GO" id="GO:0016747">
    <property type="term" value="F:acyltransferase activity, transferring groups other than amino-acyl groups"/>
    <property type="evidence" value="ECO:0007669"/>
    <property type="project" value="InterPro"/>
</dbReference>
<evidence type="ECO:0000259" key="2">
    <source>
        <dbReference type="Pfam" id="PF01757"/>
    </source>
</evidence>
<sequence>MTHTARSLAGSGTPRTQLLSIQYLRGLAALSVLATHALQWPLAEINMGLLKTGRLGVDVFFVISGFIITTIAGDGRFNPKEFLIRRAFRIVPAYWAATLLITILAVAIPSQFRTTIPTIEGLVKSLLFMPSLEPKAPLLLLGWTLNFEVFFYLLFASLFFLGSTARILVLLAIFACLVAIGQFVTGLSYVEAIYTSPSLIGFSFGTILAQVYRHPSFAHLGQRLRWAAIAAQCVLLVAFYVVDWGGAEEIALWKHLLMSLTALNIVLLGLNYEAAGRIAYSRLFKYIGDISYSVYLFHLFSVGAIWAVAKRPFDIHQPPAYLMCATLVILVGLASGAVCHHFIERPFLTGGPRRSRAVPAT</sequence>